<evidence type="ECO:0000313" key="2">
    <source>
        <dbReference type="EMBL" id="RJL30068.1"/>
    </source>
</evidence>
<dbReference type="Pfam" id="PF13376">
    <property type="entry name" value="OmdA"/>
    <property type="match status" value="1"/>
</dbReference>
<protein>
    <submittedName>
        <fullName evidence="2">OmdA domain containing protein</fullName>
    </submittedName>
</protein>
<keyword evidence="3" id="KW-1185">Reference proteome</keyword>
<organism evidence="2 3">
    <name type="scientific">Bailinhaonella thermotolerans</name>
    <dbReference type="NCBI Taxonomy" id="1070861"/>
    <lineage>
        <taxon>Bacteria</taxon>
        <taxon>Bacillati</taxon>
        <taxon>Actinomycetota</taxon>
        <taxon>Actinomycetes</taxon>
        <taxon>Streptosporangiales</taxon>
        <taxon>Streptosporangiaceae</taxon>
        <taxon>Bailinhaonella</taxon>
    </lineage>
</organism>
<reference evidence="2 3" key="1">
    <citation type="submission" date="2018-09" db="EMBL/GenBank/DDBJ databases">
        <title>YIM 75507 draft genome.</title>
        <authorList>
            <person name="Tang S."/>
            <person name="Feng Y."/>
        </authorList>
    </citation>
    <scope>NUCLEOTIDE SEQUENCE [LARGE SCALE GENOMIC DNA]</scope>
    <source>
        <strain evidence="2 3">YIM 75507</strain>
    </source>
</reference>
<name>A0A3A4B7I5_9ACTN</name>
<dbReference type="OrthoDB" id="9796999at2"/>
<feature type="region of interest" description="Disordered" evidence="1">
    <location>
        <begin position="1"/>
        <end position="22"/>
    </location>
</feature>
<sequence length="252" mass="27823">MYGRARSSPARSRLAPAGAGAPPYRERVWTKGRRRCAIAESQVPQWVVASGVSERNGRREGVVEELNGLEILGFEKAAQWEEWLAANEENTAGVWVKIAKKGVPGVSRDEALDAALCHGWIDGQAKSYDERFYLQKFSQRRRRSVWSKVNVAKVAALTEAGRMRPRGLAEVEAAKADGRWDAAYDSPATAEVPPDLAAALEANDEARAFFETLSKSDRYIILLRLATALKPATREARLKRMIATLASGRKVT</sequence>
<dbReference type="AlphaFoldDB" id="A0A3A4B7I5"/>
<dbReference type="EMBL" id="QZEY01000010">
    <property type="protein sequence ID" value="RJL30068.1"/>
    <property type="molecule type" value="Genomic_DNA"/>
</dbReference>
<dbReference type="Proteomes" id="UP000265768">
    <property type="component" value="Unassembled WGS sequence"/>
</dbReference>
<comment type="caution">
    <text evidence="2">The sequence shown here is derived from an EMBL/GenBank/DDBJ whole genome shotgun (WGS) entry which is preliminary data.</text>
</comment>
<accession>A0A3A4B7I5</accession>
<evidence type="ECO:0000256" key="1">
    <source>
        <dbReference type="SAM" id="MobiDB-lite"/>
    </source>
</evidence>
<evidence type="ECO:0000313" key="3">
    <source>
        <dbReference type="Proteomes" id="UP000265768"/>
    </source>
</evidence>
<gene>
    <name evidence="2" type="ORF">D5H75_24370</name>
</gene>
<proteinExistence type="predicted"/>